<dbReference type="InterPro" id="IPR038152">
    <property type="entry name" value="Carbam_trans_C_sf"/>
</dbReference>
<feature type="domain" description="Carbamoyltransferase" evidence="2">
    <location>
        <begin position="4"/>
        <end position="354"/>
    </location>
</feature>
<dbReference type="InterPro" id="IPR003696">
    <property type="entry name" value="Carbtransf_dom"/>
</dbReference>
<gene>
    <name evidence="4" type="ORF">U27_04114</name>
</gene>
<dbReference type="AlphaFoldDB" id="A0A081BXU4"/>
<evidence type="ECO:0000259" key="3">
    <source>
        <dbReference type="Pfam" id="PF16861"/>
    </source>
</evidence>
<dbReference type="CDD" id="cd24098">
    <property type="entry name" value="ASKHA_NBD_TobZ_N"/>
    <property type="match status" value="1"/>
</dbReference>
<dbReference type="InterPro" id="IPR043129">
    <property type="entry name" value="ATPase_NBD"/>
</dbReference>
<dbReference type="InterPro" id="IPR051338">
    <property type="entry name" value="NodU/CmcH_Carbamoyltrnsfr"/>
</dbReference>
<dbReference type="SUPFAM" id="SSF53067">
    <property type="entry name" value="Actin-like ATPase domain"/>
    <property type="match status" value="1"/>
</dbReference>
<proteinExistence type="inferred from homology"/>
<evidence type="ECO:0000256" key="1">
    <source>
        <dbReference type="ARBA" id="ARBA00006129"/>
    </source>
</evidence>
<keyword evidence="5" id="KW-1185">Reference proteome</keyword>
<dbReference type="Pfam" id="PF02543">
    <property type="entry name" value="Carbam_trans_N"/>
    <property type="match status" value="1"/>
</dbReference>
<name>A0A081BXU4_VECG1</name>
<evidence type="ECO:0000259" key="2">
    <source>
        <dbReference type="Pfam" id="PF02543"/>
    </source>
</evidence>
<dbReference type="PANTHER" id="PTHR34847">
    <property type="entry name" value="NODULATION PROTEIN U"/>
    <property type="match status" value="1"/>
</dbReference>
<sequence>MSVILGLNMFHAGSSAAIIMDGKPIVAIAEERLNRVKYYAGFPKLAIQRCLDIAGLTLQDIDVAAIGRDSAANQKQKIEYVLKHPTRLLNFFKIKALKSPLDDLKTLLSTECQIDPQKLRFTQYNVEHHLAHIASSYFISPWERSAGFSIDGSGDFVTCMLAACEGESISTVQRCYVPHSLGSLYTMICEFIGYKKYGDEGKVMGLSALGQDSYYDRFEDMITLTHEGFELNPKYFLPFGSGQGMRINERGEIQLQRHFADYMVELFGQPREPYSAMSQRDMDLACGVQRMFEKVYFHLLNRLYSLVTSDRIAMAGGCVLNSVANGKVFENTPFRQTCIQPAAGDEGLALGAALYASNVLLKEGKRFVMRNAYLGPEFSEAVIKKALESQNIRYTRYERESLLWRTAEAIANGKVVGWFQGRMEWGPRALGNRSILCHPGLPDMKDILNARIKRREWFRPFAPSVLVERQADIFEHAHPSPFMLHVYTIRPGWREKLVAVNHVDDTGRLQSVAYEENPLYYDLIKTFEQQTGLPVVLNTSFNENEPIVCSPEEAIDCYIRTRMDVLVIGPFMCWKKDPERLAE</sequence>
<dbReference type="GO" id="GO:0003824">
    <property type="term" value="F:catalytic activity"/>
    <property type="evidence" value="ECO:0007669"/>
    <property type="project" value="InterPro"/>
</dbReference>
<dbReference type="Gene3D" id="3.90.870.20">
    <property type="entry name" value="Carbamoyltransferase, C-terminal domain"/>
    <property type="match status" value="1"/>
</dbReference>
<reference evidence="4" key="1">
    <citation type="journal article" date="2015" name="PeerJ">
        <title>First genomic representation of candidate bacterial phylum KSB3 points to enhanced environmental sensing as a trigger of wastewater bulking.</title>
        <authorList>
            <person name="Sekiguchi Y."/>
            <person name="Ohashi A."/>
            <person name="Parks D.H."/>
            <person name="Yamauchi T."/>
            <person name="Tyson G.W."/>
            <person name="Hugenholtz P."/>
        </authorList>
    </citation>
    <scope>NUCLEOTIDE SEQUENCE [LARGE SCALE GENOMIC DNA]</scope>
</reference>
<dbReference type="InterPro" id="IPR031730">
    <property type="entry name" value="Carbam_trans_C"/>
</dbReference>
<organism evidence="4">
    <name type="scientific">Vecturithrix granuli</name>
    <dbReference type="NCBI Taxonomy" id="1499967"/>
    <lineage>
        <taxon>Bacteria</taxon>
        <taxon>Candidatus Moduliflexota</taxon>
        <taxon>Candidatus Vecturitrichia</taxon>
        <taxon>Candidatus Vecturitrichales</taxon>
        <taxon>Candidatus Vecturitrichaceae</taxon>
        <taxon>Candidatus Vecturithrix</taxon>
    </lineage>
</organism>
<dbReference type="HOGENOM" id="CLU_014411_2_0_0"/>
<comment type="similarity">
    <text evidence="1">Belongs to the NodU/CmcH family.</text>
</comment>
<feature type="domain" description="Carbamoyltransferase C-terminal" evidence="3">
    <location>
        <begin position="407"/>
        <end position="573"/>
    </location>
</feature>
<evidence type="ECO:0000313" key="5">
    <source>
        <dbReference type="Proteomes" id="UP000030661"/>
    </source>
</evidence>
<evidence type="ECO:0000313" key="4">
    <source>
        <dbReference type="EMBL" id="GAK57149.1"/>
    </source>
</evidence>
<dbReference type="eggNOG" id="COG2192">
    <property type="taxonomic scope" value="Bacteria"/>
</dbReference>
<dbReference type="STRING" id="1499967.U27_04114"/>
<protein>
    <submittedName>
        <fullName evidence="4">Putative nodulation protein nolNO</fullName>
    </submittedName>
</protein>
<dbReference type="PANTHER" id="PTHR34847:SF1">
    <property type="entry name" value="NODULATION PROTEIN U"/>
    <property type="match status" value="1"/>
</dbReference>
<dbReference type="Pfam" id="PF16861">
    <property type="entry name" value="Carbam_trans_C"/>
    <property type="match status" value="1"/>
</dbReference>
<dbReference type="Proteomes" id="UP000030661">
    <property type="component" value="Unassembled WGS sequence"/>
</dbReference>
<accession>A0A081BXU4</accession>
<dbReference type="EMBL" id="DF820465">
    <property type="protein sequence ID" value="GAK57149.1"/>
    <property type="molecule type" value="Genomic_DNA"/>
</dbReference>
<dbReference type="Gene3D" id="3.30.420.40">
    <property type="match status" value="2"/>
</dbReference>